<keyword evidence="4 8" id="KW-0812">Transmembrane</keyword>
<accession>A0A4Q0P251</accession>
<evidence type="ECO:0000259" key="10">
    <source>
        <dbReference type="Pfam" id="PF07715"/>
    </source>
</evidence>
<dbReference type="GO" id="GO:0015344">
    <property type="term" value="F:siderophore uptake transmembrane transporter activity"/>
    <property type="evidence" value="ECO:0007669"/>
    <property type="project" value="TreeGrafter"/>
</dbReference>
<protein>
    <submittedName>
        <fullName evidence="11">Iron complex outermembrane receptor protein</fullName>
    </submittedName>
</protein>
<gene>
    <name evidence="11" type="ORF">DSM02_2477</name>
</gene>
<dbReference type="Pfam" id="PF07715">
    <property type="entry name" value="Plug"/>
    <property type="match status" value="1"/>
</dbReference>
<dbReference type="Proteomes" id="UP000289859">
    <property type="component" value="Unassembled WGS sequence"/>
</dbReference>
<evidence type="ECO:0000256" key="5">
    <source>
        <dbReference type="ARBA" id="ARBA00022729"/>
    </source>
</evidence>
<sequence>MKQKLLHLVLPIFFLCMQGIHAQEQVVTGTILDTETGTPIPGVTVVVKGTSNGTVSDFDGNYSIEASTDSELIFSMIGFTTQEIAINGKNKLDVSLAVSTEALSEVVITALGIKRETKALGYAMTEVEGEELAKTNTVNPVQALQGKVAGVSIGASDGGLFGNSKIQIRGVSSLNSSNNQPIFVIDGVILDNNVSNNSADWSNSANDYGNILKNLNPDDYKTVSVLKGAAATALYGSRGINGVILIETKDGSSARGIGVSVKQSIGIDYVYNTPDLQNEFGPGTLAGYVDYGNQDANNNYYRFDTNQFYYNEDGQRTLINHAGGGLSYGPRFDGDLIEDYDGSLIPYVARKNNMKNAYDMGINSNTAFSVSGGNEKGNFYLSDSYNKRTGTLPNNSFERNAFSFKASYNLTSWLKASAAISYTQSNSQNAQDAISQNFFEGGFERTYNTEKYTQQRFWQASHGGVPSSDYGDEFAFAPNRSLWFSYNTLNDQNKETVTRPIITLTADPIDWLTITAQVSANDYTTKYESKSLGSGYANEGGQYVLNHSKDLTRNGKLTLNFHKNINQDITSNLLVGAEIWDQEKSFSDVRTDGGLIVPGRFFMDNSKRNLISDAGIFGTKQINSLYFLSSFGYKDQLFLDITGRNDWSSALVYTDGSGTNSYFYPSVSTSWLTSETFNLPSWITFSKLRASWAQVGSDTDPYAINNGYSINNYEMAGGDFIYNNGVSTTLVDNKIQPERKNSFEVGMDTRLFSNRLGFDFAYYNETIKNQIGSVPIPEESGYGNLFTNIGTLSNYGVELTVYGSPVKTQNFEWNTTFNYWNNTTKVKDLHEDYGEFKKLGGDVDYGNFRVGSVAFEGGEYGVLMSDSAIKRWQSTDANGNPIEDPRNGMKLLTYSDSRRGAYYQRSGTVEKVGKVQPDFEGSLLNEFNYKGITLSVLLDARFGGNIASYSSKYGTAYGYLDASLRGRAPEYGGVTWTSQYADIANRTYSDGIIPEGIFQEGQTVTAPNGSSVDVGGMTYQEAYEQGYVEPTHASFYHYFTNAWSSGVVNDDWFSEVKYIALRNISLGYNLPKSISDKLNARNLYIGINARNLGYLYNSLPNNINPESFRGTASSDSFRERSFAPYTANYTMTISLDF</sequence>
<evidence type="ECO:0000256" key="6">
    <source>
        <dbReference type="ARBA" id="ARBA00023136"/>
    </source>
</evidence>
<keyword evidence="7 8" id="KW-0998">Cell outer membrane</keyword>
<dbReference type="InterPro" id="IPR023996">
    <property type="entry name" value="TonB-dep_OMP_SusC/RagA"/>
</dbReference>
<keyword evidence="11" id="KW-0675">Receptor</keyword>
<keyword evidence="12" id="KW-1185">Reference proteome</keyword>
<keyword evidence="5 9" id="KW-0732">Signal</keyword>
<evidence type="ECO:0000256" key="4">
    <source>
        <dbReference type="ARBA" id="ARBA00022692"/>
    </source>
</evidence>
<dbReference type="InterPro" id="IPR036942">
    <property type="entry name" value="Beta-barrel_TonB_sf"/>
</dbReference>
<dbReference type="GO" id="GO:0044718">
    <property type="term" value="P:siderophore transmembrane transport"/>
    <property type="evidence" value="ECO:0007669"/>
    <property type="project" value="TreeGrafter"/>
</dbReference>
<dbReference type="OrthoDB" id="9768177at2"/>
<dbReference type="RefSeq" id="WP_128765881.1">
    <property type="nucleotide sequence ID" value="NZ_JBHUOO010000008.1"/>
</dbReference>
<dbReference type="Pfam" id="PF13715">
    <property type="entry name" value="CarbopepD_reg_2"/>
    <property type="match status" value="1"/>
</dbReference>
<dbReference type="InterPro" id="IPR012910">
    <property type="entry name" value="Plug_dom"/>
</dbReference>
<dbReference type="GO" id="GO:0009279">
    <property type="term" value="C:cell outer membrane"/>
    <property type="evidence" value="ECO:0007669"/>
    <property type="project" value="UniProtKB-SubCell"/>
</dbReference>
<dbReference type="InterPro" id="IPR023997">
    <property type="entry name" value="TonB-dep_OMP_SusC/RagA_CS"/>
</dbReference>
<evidence type="ECO:0000256" key="9">
    <source>
        <dbReference type="SAM" id="SignalP"/>
    </source>
</evidence>
<dbReference type="NCBIfam" id="TIGR04056">
    <property type="entry name" value="OMP_RagA_SusC"/>
    <property type="match status" value="1"/>
</dbReference>
<organism evidence="11 12">
    <name type="scientific">Leeuwenhoekiella polynyae</name>
    <dbReference type="NCBI Taxonomy" id="1550906"/>
    <lineage>
        <taxon>Bacteria</taxon>
        <taxon>Pseudomonadati</taxon>
        <taxon>Bacteroidota</taxon>
        <taxon>Flavobacteriia</taxon>
        <taxon>Flavobacteriales</taxon>
        <taxon>Flavobacteriaceae</taxon>
        <taxon>Leeuwenhoekiella</taxon>
    </lineage>
</organism>
<dbReference type="InterPro" id="IPR037066">
    <property type="entry name" value="Plug_dom_sf"/>
</dbReference>
<keyword evidence="3 8" id="KW-1134">Transmembrane beta strand</keyword>
<evidence type="ECO:0000256" key="3">
    <source>
        <dbReference type="ARBA" id="ARBA00022452"/>
    </source>
</evidence>
<keyword evidence="6 8" id="KW-0472">Membrane</keyword>
<evidence type="ECO:0000313" key="11">
    <source>
        <dbReference type="EMBL" id="RXG20623.1"/>
    </source>
</evidence>
<evidence type="ECO:0000256" key="8">
    <source>
        <dbReference type="PROSITE-ProRule" id="PRU01360"/>
    </source>
</evidence>
<evidence type="ECO:0000256" key="2">
    <source>
        <dbReference type="ARBA" id="ARBA00022448"/>
    </source>
</evidence>
<dbReference type="PANTHER" id="PTHR30069">
    <property type="entry name" value="TONB-DEPENDENT OUTER MEMBRANE RECEPTOR"/>
    <property type="match status" value="1"/>
</dbReference>
<dbReference type="AlphaFoldDB" id="A0A4Q0P251"/>
<dbReference type="InterPro" id="IPR008969">
    <property type="entry name" value="CarboxyPept-like_regulatory"/>
</dbReference>
<dbReference type="SUPFAM" id="SSF49464">
    <property type="entry name" value="Carboxypeptidase regulatory domain-like"/>
    <property type="match status" value="1"/>
</dbReference>
<evidence type="ECO:0000313" key="12">
    <source>
        <dbReference type="Proteomes" id="UP000289859"/>
    </source>
</evidence>
<dbReference type="Gene3D" id="2.40.170.20">
    <property type="entry name" value="TonB-dependent receptor, beta-barrel domain"/>
    <property type="match status" value="1"/>
</dbReference>
<proteinExistence type="inferred from homology"/>
<dbReference type="PROSITE" id="PS52016">
    <property type="entry name" value="TONB_DEPENDENT_REC_3"/>
    <property type="match status" value="1"/>
</dbReference>
<dbReference type="SUPFAM" id="SSF56935">
    <property type="entry name" value="Porins"/>
    <property type="match status" value="1"/>
</dbReference>
<comment type="caution">
    <text evidence="11">The sequence shown here is derived from an EMBL/GenBank/DDBJ whole genome shotgun (WGS) entry which is preliminary data.</text>
</comment>
<dbReference type="Gene3D" id="2.60.40.1120">
    <property type="entry name" value="Carboxypeptidase-like, regulatory domain"/>
    <property type="match status" value="1"/>
</dbReference>
<reference evidence="11 12" key="1">
    <citation type="submission" date="2018-07" db="EMBL/GenBank/DDBJ databases">
        <title>Leeuwenhoekiella genomics.</title>
        <authorList>
            <person name="Tahon G."/>
            <person name="Willems A."/>
        </authorList>
    </citation>
    <scope>NUCLEOTIDE SEQUENCE [LARGE SCALE GENOMIC DNA]</scope>
    <source>
        <strain evidence="11 12">LMG 29608</strain>
    </source>
</reference>
<evidence type="ECO:0000256" key="7">
    <source>
        <dbReference type="ARBA" id="ARBA00023237"/>
    </source>
</evidence>
<feature type="signal peptide" evidence="9">
    <location>
        <begin position="1"/>
        <end position="22"/>
    </location>
</feature>
<comment type="similarity">
    <text evidence="8">Belongs to the TonB-dependent receptor family.</text>
</comment>
<dbReference type="PANTHER" id="PTHR30069:SF29">
    <property type="entry name" value="HEMOGLOBIN AND HEMOGLOBIN-HAPTOGLOBIN-BINDING PROTEIN 1-RELATED"/>
    <property type="match status" value="1"/>
</dbReference>
<comment type="subcellular location">
    <subcellularLocation>
        <location evidence="1 8">Cell outer membrane</location>
        <topology evidence="1 8">Multi-pass membrane protein</topology>
    </subcellularLocation>
</comment>
<dbReference type="EMBL" id="QOVK01000010">
    <property type="protein sequence ID" value="RXG20623.1"/>
    <property type="molecule type" value="Genomic_DNA"/>
</dbReference>
<feature type="domain" description="TonB-dependent receptor plug" evidence="10">
    <location>
        <begin position="121"/>
        <end position="243"/>
    </location>
</feature>
<dbReference type="Gene3D" id="2.170.130.10">
    <property type="entry name" value="TonB-dependent receptor, plug domain"/>
    <property type="match status" value="1"/>
</dbReference>
<dbReference type="NCBIfam" id="TIGR04057">
    <property type="entry name" value="SusC_RagA_signa"/>
    <property type="match status" value="1"/>
</dbReference>
<keyword evidence="2 8" id="KW-0813">Transport</keyword>
<feature type="chain" id="PRO_5020358050" evidence="9">
    <location>
        <begin position="23"/>
        <end position="1137"/>
    </location>
</feature>
<evidence type="ECO:0000256" key="1">
    <source>
        <dbReference type="ARBA" id="ARBA00004571"/>
    </source>
</evidence>
<name>A0A4Q0P251_9FLAO</name>
<dbReference type="InterPro" id="IPR039426">
    <property type="entry name" value="TonB-dep_rcpt-like"/>
</dbReference>